<sequence length="384" mass="41914">MKKSFKGLFSSKDNSKPAEEPSDAAETPDLQQILDRENDAPSDIPLATIKKWSDPLITPTHYGQFPVAMTLQFAAKGEGRMQHHFALVTEYGGGKMVPLYAVTIDNAARLSMVVHAEPNVYAPPLSFAGQERAFRSTAVNVTARPTAEGDTNHVERMTTHVVWEGEILRFGSYVGMVGGLDEHYERFEWRRKSGEDPETKAFERRLVRMSTSTEEHEDVICKWSGKGWWRKWDDNSVGTITFYGAGATGELGPRLTLMAVTTALRAVKEDMSWKEIGRLAKDGGEAAMKAAILAGAIGIKVGLSVGFVGRRNQSKLLKRRQCSLLASLVHDQTILESENGGAGKVNLLAGVGLIERTDGKVIEGHTSVSATTNPAANNIGTTRD</sequence>
<proteinExistence type="predicted"/>
<evidence type="ECO:0000313" key="3">
    <source>
        <dbReference type="Proteomes" id="UP000766486"/>
    </source>
</evidence>
<organism evidence="2 3">
    <name type="scientific">Bionectria ochroleuca</name>
    <name type="common">Gliocladium roseum</name>
    <dbReference type="NCBI Taxonomy" id="29856"/>
    <lineage>
        <taxon>Eukaryota</taxon>
        <taxon>Fungi</taxon>
        <taxon>Dikarya</taxon>
        <taxon>Ascomycota</taxon>
        <taxon>Pezizomycotina</taxon>
        <taxon>Sordariomycetes</taxon>
        <taxon>Hypocreomycetidae</taxon>
        <taxon>Hypocreales</taxon>
        <taxon>Bionectriaceae</taxon>
        <taxon>Clonostachys</taxon>
    </lineage>
</organism>
<gene>
    <name evidence="2" type="ORF">CLO192961_LOCUS245039</name>
</gene>
<feature type="region of interest" description="Disordered" evidence="1">
    <location>
        <begin position="1"/>
        <end position="32"/>
    </location>
</feature>
<evidence type="ECO:0000256" key="1">
    <source>
        <dbReference type="SAM" id="MobiDB-lite"/>
    </source>
</evidence>
<dbReference type="EMBL" id="CABFNS010000793">
    <property type="protein sequence ID" value="VUC28722.1"/>
    <property type="molecule type" value="Genomic_DNA"/>
</dbReference>
<evidence type="ECO:0000313" key="2">
    <source>
        <dbReference type="EMBL" id="VUC28722.1"/>
    </source>
</evidence>
<name>A0ABY6UEW9_BIOOC</name>
<dbReference type="Proteomes" id="UP000766486">
    <property type="component" value="Unassembled WGS sequence"/>
</dbReference>
<protein>
    <submittedName>
        <fullName evidence="2">Uncharacterized protein</fullName>
    </submittedName>
</protein>
<keyword evidence="3" id="KW-1185">Reference proteome</keyword>
<accession>A0ABY6UEW9</accession>
<comment type="caution">
    <text evidence="2">The sequence shown here is derived from an EMBL/GenBank/DDBJ whole genome shotgun (WGS) entry which is preliminary data.</text>
</comment>
<reference evidence="2 3" key="1">
    <citation type="submission" date="2019-06" db="EMBL/GenBank/DDBJ databases">
        <authorList>
            <person name="Broberg M."/>
        </authorList>
    </citation>
    <scope>NUCLEOTIDE SEQUENCE [LARGE SCALE GENOMIC DNA]</scope>
</reference>